<sequence>MNETKRANKRKFDYKFFAIFKTAKHKALNIFIIYGHVIVCLDGKQLKFDIKSRLFSSSSSIVIRTINFVSGFDLPM</sequence>
<dbReference type="Proteomes" id="UP000790347">
    <property type="component" value="Unassembled WGS sequence"/>
</dbReference>
<organism evidence="1 2">
    <name type="scientific">Dermatophagoides farinae</name>
    <name type="common">American house dust mite</name>
    <dbReference type="NCBI Taxonomy" id="6954"/>
    <lineage>
        <taxon>Eukaryota</taxon>
        <taxon>Metazoa</taxon>
        <taxon>Ecdysozoa</taxon>
        <taxon>Arthropoda</taxon>
        <taxon>Chelicerata</taxon>
        <taxon>Arachnida</taxon>
        <taxon>Acari</taxon>
        <taxon>Acariformes</taxon>
        <taxon>Sarcoptiformes</taxon>
        <taxon>Astigmata</taxon>
        <taxon>Psoroptidia</taxon>
        <taxon>Analgoidea</taxon>
        <taxon>Pyroglyphidae</taxon>
        <taxon>Dermatophagoidinae</taxon>
        <taxon>Dermatophagoides</taxon>
    </lineage>
</organism>
<reference evidence="1" key="1">
    <citation type="submission" date="2013-05" db="EMBL/GenBank/DDBJ databases">
        <authorList>
            <person name="Yim A.K.Y."/>
            <person name="Chan T.F."/>
            <person name="Ji K.M."/>
            <person name="Liu X.Y."/>
            <person name="Zhou J.W."/>
            <person name="Li R.Q."/>
            <person name="Yang K.Y."/>
            <person name="Li J."/>
            <person name="Li M."/>
            <person name="Law P.T.W."/>
            <person name="Wu Y.L."/>
            <person name="Cai Z.L."/>
            <person name="Qin H."/>
            <person name="Bao Y."/>
            <person name="Leung R.K.K."/>
            <person name="Ng P.K.S."/>
            <person name="Zou J."/>
            <person name="Zhong X.J."/>
            <person name="Ran P.X."/>
            <person name="Zhong N.S."/>
            <person name="Liu Z.G."/>
            <person name="Tsui S.K.W."/>
        </authorList>
    </citation>
    <scope>NUCLEOTIDE SEQUENCE</scope>
    <source>
        <strain evidence="1">Derf</strain>
        <tissue evidence="1">Whole organism</tissue>
    </source>
</reference>
<gene>
    <name evidence="1" type="ORF">DERF_004253</name>
</gene>
<proteinExistence type="predicted"/>
<protein>
    <submittedName>
        <fullName evidence="1">Uncharacterized protein</fullName>
    </submittedName>
</protein>
<reference evidence="1" key="2">
    <citation type="journal article" date="2022" name="Res Sq">
        <title>Comparative Genomics Reveals Insights into the Divergent Evolution of Astigmatic Mites and Household Pest Adaptations.</title>
        <authorList>
            <person name="Xiong Q."/>
            <person name="Wan A.T.-Y."/>
            <person name="Liu X.-Y."/>
            <person name="Fung C.S.-H."/>
            <person name="Xiao X."/>
            <person name="Malainual N."/>
            <person name="Hou J."/>
            <person name="Wang L."/>
            <person name="Wang M."/>
            <person name="Yang K."/>
            <person name="Cui Y."/>
            <person name="Leung E."/>
            <person name="Nong W."/>
            <person name="Shin S.-K."/>
            <person name="Au S."/>
            <person name="Jeong K.Y."/>
            <person name="Chew F.T."/>
            <person name="Hui J."/>
            <person name="Leung T.F."/>
            <person name="Tungtrongchitr A."/>
            <person name="Zhong N."/>
            <person name="Liu Z."/>
            <person name="Tsui S."/>
        </authorList>
    </citation>
    <scope>NUCLEOTIDE SEQUENCE</scope>
    <source>
        <strain evidence="1">Derf</strain>
        <tissue evidence="1">Whole organism</tissue>
    </source>
</reference>
<accession>A0A922I3E9</accession>
<keyword evidence="2" id="KW-1185">Reference proteome</keyword>
<evidence type="ECO:0000313" key="1">
    <source>
        <dbReference type="EMBL" id="KAH9520550.1"/>
    </source>
</evidence>
<evidence type="ECO:0000313" key="2">
    <source>
        <dbReference type="Proteomes" id="UP000790347"/>
    </source>
</evidence>
<dbReference type="AlphaFoldDB" id="A0A922I3E9"/>
<comment type="caution">
    <text evidence="1">The sequence shown here is derived from an EMBL/GenBank/DDBJ whole genome shotgun (WGS) entry which is preliminary data.</text>
</comment>
<dbReference type="EMBL" id="ASGP02000002">
    <property type="protein sequence ID" value="KAH9520550.1"/>
    <property type="molecule type" value="Genomic_DNA"/>
</dbReference>
<name>A0A922I3E9_DERFA</name>